<reference evidence="9 10" key="1">
    <citation type="submission" date="2024-06" db="EMBL/GenBank/DDBJ databases">
        <title>Genomic Encyclopedia of Type Strains, Phase IV (KMG-IV): sequencing the most valuable type-strain genomes for metagenomic binning, comparative biology and taxonomic classification.</title>
        <authorList>
            <person name="Goeker M."/>
        </authorList>
    </citation>
    <scope>NUCLEOTIDE SEQUENCE [LARGE SCALE GENOMIC DNA]</scope>
    <source>
        <strain evidence="9 10">DSM 29388</strain>
    </source>
</reference>
<dbReference type="SUPFAM" id="SSF49785">
    <property type="entry name" value="Galactose-binding domain-like"/>
    <property type="match status" value="1"/>
</dbReference>
<feature type="chain" id="PRO_5047418722" evidence="7">
    <location>
        <begin position="25"/>
        <end position="1122"/>
    </location>
</feature>
<dbReference type="InterPro" id="IPR036852">
    <property type="entry name" value="Peptidase_S8/S53_dom_sf"/>
</dbReference>
<dbReference type="Proteomes" id="UP001549146">
    <property type="component" value="Unassembled WGS sequence"/>
</dbReference>
<dbReference type="InterPro" id="IPR051048">
    <property type="entry name" value="Peptidase_S8/S53_subtilisin"/>
</dbReference>
<dbReference type="InterPro" id="IPR000209">
    <property type="entry name" value="Peptidase_S8/S53_dom"/>
</dbReference>
<feature type="domain" description="Fibronectin type-III" evidence="8">
    <location>
        <begin position="804"/>
        <end position="889"/>
    </location>
</feature>
<dbReference type="PANTHER" id="PTHR43399:SF4">
    <property type="entry name" value="CELL WALL-ASSOCIATED PROTEASE"/>
    <property type="match status" value="1"/>
</dbReference>
<dbReference type="RefSeq" id="WP_354508819.1">
    <property type="nucleotide sequence ID" value="NZ_JBEPMO010000008.1"/>
</dbReference>
<feature type="active site" description="Charge relay system" evidence="6">
    <location>
        <position position="132"/>
    </location>
</feature>
<keyword evidence="2 6" id="KW-0645">Protease</keyword>
<sequence length="1122" mass="119364">MRKNYILKSAIFASLSLGCTINFAQTTQEKQRIVAENNVGTLNLLQQEFENRFLQNQVKVDNYVVRMNVPKSYSTQDGTLFEIQRIESDGTPIYYQTYNIAAARSTRTNHLHSGGSLGLNLMGTNMTAHVWDGGHARVSHQEYDGAGGTNRVTLMDTASEGGTKLNFHAAHVTGTIMASGVVANAKGMAPHAKVNGYMWNNDVSEATSAASNGMIISNHSYGYQSINPNTGAMTLPSYYPGAYITDSRSWDQIMYNAPYYLMVVAAGNDGQYPITNSPLDGMTGYDKLTGHATAKNNLVVANANDANIDNNGNLISVSIASSSSQGPTDDYRIKPDIAGNGVGVYSTYQNADNAYASITGTSMASPNVAGSLLLLQEHARNTTGNLYRAATIKGLALHTADDSGTTGPDAVFGWGLLNAKRAAETITGNGSTSIIQESTLSPGQTVTLQVNSNGTSPLMASISWTDPAGTTTTALNNTTPRLVNDLDIRVTQGSTTHMPWRLTGVTTNGKGDNIRDPFERVDVAGASGTYTITITHKGTLTNGSQNYSLIVTGISAAPVECTATVPTQLATSNVTANAATVSWSAVAGATYDLQYKLASASTWTTVAVSGNTHNLSGLAANTSYNVQVRSKCPSGSNSAYSSPINFTTTEVQMNYCTSQGNDFSDEYISRVQLNTINNASGASGYSNFTNISTNLTKNQAYTITITPTWTGSTYSEGFAVWIDYNNNGTFDSNELVYSRAASTASPASGTFTVPTSATEGATRMRVSMKYNGIPTACETFSYGEVEDYTVVIGGSVADTQAPSAPLNLAASNVTSTSLTLSWNASTDNVGVTGYDVYSNNTMIGTVTSTSANITGLIASSTYSFFVKAKDAAGNQSANSNTVTVTTPAPPSANYCTSKGNSVADEFINRVQLNTINNTSGANGGYGNFTHLTTNLTKGTSYTITITPGWTGTRYNEGYAVWIDYNQNGTFESNERVYSRSATNATSVSGSFTVPTSALNGTTRMRVSMKYNAIPTACETFSYGEVEDYTIVIGSGTNSSYAIPDEFADAFAKIYPNPVIDVLNIDTNAEIKSIKILDLAGKEQFNVNTVHQNKLNVSHLTAGIYILVMETNQGRIMEKFIKR</sequence>
<dbReference type="PANTHER" id="PTHR43399">
    <property type="entry name" value="SUBTILISIN-RELATED"/>
    <property type="match status" value="1"/>
</dbReference>
<dbReference type="EMBL" id="JBEPMO010000008">
    <property type="protein sequence ID" value="MET3732012.1"/>
    <property type="molecule type" value="Genomic_DNA"/>
</dbReference>
<evidence type="ECO:0000259" key="8">
    <source>
        <dbReference type="PROSITE" id="PS50853"/>
    </source>
</evidence>
<comment type="similarity">
    <text evidence="1 6">Belongs to the peptidase S8 family.</text>
</comment>
<dbReference type="InterPro" id="IPR036116">
    <property type="entry name" value="FN3_sf"/>
</dbReference>
<dbReference type="CDD" id="cd04842">
    <property type="entry name" value="Peptidases_S8_Kp43_protease"/>
    <property type="match status" value="1"/>
</dbReference>
<keyword evidence="3 7" id="KW-0732">Signal</keyword>
<feature type="signal peptide" evidence="7">
    <location>
        <begin position="1"/>
        <end position="24"/>
    </location>
</feature>
<dbReference type="Pfam" id="PF00082">
    <property type="entry name" value="Peptidase_S8"/>
    <property type="match status" value="1"/>
</dbReference>
<evidence type="ECO:0000256" key="1">
    <source>
        <dbReference type="ARBA" id="ARBA00011073"/>
    </source>
</evidence>
<dbReference type="SMART" id="SM00060">
    <property type="entry name" value="FN3"/>
    <property type="match status" value="2"/>
</dbReference>
<dbReference type="PROSITE" id="PS51892">
    <property type="entry name" value="SUBTILASE"/>
    <property type="match status" value="1"/>
</dbReference>
<dbReference type="PROSITE" id="PS50853">
    <property type="entry name" value="FN3"/>
    <property type="match status" value="2"/>
</dbReference>
<evidence type="ECO:0000256" key="7">
    <source>
        <dbReference type="SAM" id="SignalP"/>
    </source>
</evidence>
<accession>A0ABV2LTX1</accession>
<evidence type="ECO:0000313" key="9">
    <source>
        <dbReference type="EMBL" id="MET3732012.1"/>
    </source>
</evidence>
<evidence type="ECO:0000256" key="2">
    <source>
        <dbReference type="ARBA" id="ARBA00022670"/>
    </source>
</evidence>
<dbReference type="CDD" id="cd00063">
    <property type="entry name" value="FN3"/>
    <property type="match status" value="2"/>
</dbReference>
<dbReference type="InterPro" id="IPR023828">
    <property type="entry name" value="Peptidase_S8_Ser-AS"/>
</dbReference>
<dbReference type="Pfam" id="PF20009">
    <property type="entry name" value="GEVED"/>
    <property type="match status" value="2"/>
</dbReference>
<evidence type="ECO:0000313" key="10">
    <source>
        <dbReference type="Proteomes" id="UP001549146"/>
    </source>
</evidence>
<proteinExistence type="inferred from homology"/>
<dbReference type="Gene3D" id="2.60.40.10">
    <property type="entry name" value="Immunoglobulins"/>
    <property type="match status" value="2"/>
</dbReference>
<dbReference type="InterPro" id="IPR008979">
    <property type="entry name" value="Galactose-bd-like_sf"/>
</dbReference>
<organism evidence="9 10">
    <name type="scientific">Moheibacter stercoris</name>
    <dbReference type="NCBI Taxonomy" id="1628251"/>
    <lineage>
        <taxon>Bacteria</taxon>
        <taxon>Pseudomonadati</taxon>
        <taxon>Bacteroidota</taxon>
        <taxon>Flavobacteriia</taxon>
        <taxon>Flavobacteriales</taxon>
        <taxon>Weeksellaceae</taxon>
        <taxon>Moheibacter</taxon>
    </lineage>
</organism>
<protein>
    <submittedName>
        <fullName evidence="9">Chitodextrinase</fullName>
    </submittedName>
</protein>
<keyword evidence="10" id="KW-1185">Reference proteome</keyword>
<dbReference type="InterPro" id="IPR026444">
    <property type="entry name" value="Secre_tail"/>
</dbReference>
<dbReference type="InterPro" id="IPR045474">
    <property type="entry name" value="GEVED"/>
</dbReference>
<dbReference type="NCBIfam" id="TIGR04183">
    <property type="entry name" value="Por_Secre_tail"/>
    <property type="match status" value="1"/>
</dbReference>
<comment type="caution">
    <text evidence="9">The sequence shown here is derived from an EMBL/GenBank/DDBJ whole genome shotgun (WGS) entry which is preliminary data.</text>
</comment>
<dbReference type="SUPFAM" id="SSF49265">
    <property type="entry name" value="Fibronectin type III"/>
    <property type="match status" value="2"/>
</dbReference>
<evidence type="ECO:0000256" key="4">
    <source>
        <dbReference type="ARBA" id="ARBA00022801"/>
    </source>
</evidence>
<feature type="active site" description="Charge relay system" evidence="6">
    <location>
        <position position="362"/>
    </location>
</feature>
<dbReference type="Pfam" id="PF18962">
    <property type="entry name" value="Por_Secre_tail"/>
    <property type="match status" value="1"/>
</dbReference>
<dbReference type="InterPro" id="IPR034058">
    <property type="entry name" value="TagA/B/C/D_pept_dom"/>
</dbReference>
<dbReference type="SUPFAM" id="SSF52743">
    <property type="entry name" value="Subtilisin-like"/>
    <property type="match status" value="1"/>
</dbReference>
<gene>
    <name evidence="9" type="ORF">ABID46_001596</name>
</gene>
<dbReference type="PROSITE" id="PS51257">
    <property type="entry name" value="PROKAR_LIPOPROTEIN"/>
    <property type="match status" value="1"/>
</dbReference>
<evidence type="ECO:0000256" key="3">
    <source>
        <dbReference type="ARBA" id="ARBA00022729"/>
    </source>
</evidence>
<evidence type="ECO:0000256" key="5">
    <source>
        <dbReference type="ARBA" id="ARBA00022825"/>
    </source>
</evidence>
<keyword evidence="5 6" id="KW-0720">Serine protease</keyword>
<dbReference type="InterPro" id="IPR003961">
    <property type="entry name" value="FN3_dom"/>
</dbReference>
<dbReference type="Gene3D" id="2.60.120.380">
    <property type="match status" value="1"/>
</dbReference>
<dbReference type="Pfam" id="PF00041">
    <property type="entry name" value="fn3"/>
    <property type="match status" value="2"/>
</dbReference>
<feature type="active site" description="Charge relay system" evidence="6">
    <location>
        <position position="168"/>
    </location>
</feature>
<dbReference type="Gene3D" id="3.40.50.200">
    <property type="entry name" value="Peptidase S8/S53 domain"/>
    <property type="match status" value="1"/>
</dbReference>
<evidence type="ECO:0000256" key="6">
    <source>
        <dbReference type="PROSITE-ProRule" id="PRU01240"/>
    </source>
</evidence>
<dbReference type="PROSITE" id="PS00138">
    <property type="entry name" value="SUBTILASE_SER"/>
    <property type="match status" value="1"/>
</dbReference>
<name>A0ABV2LTX1_9FLAO</name>
<feature type="domain" description="Fibronectin type-III" evidence="8">
    <location>
        <begin position="565"/>
        <end position="651"/>
    </location>
</feature>
<keyword evidence="4 6" id="KW-0378">Hydrolase</keyword>
<dbReference type="InterPro" id="IPR013783">
    <property type="entry name" value="Ig-like_fold"/>
</dbReference>